<evidence type="ECO:0000313" key="2">
    <source>
        <dbReference type="Proteomes" id="UP000887097"/>
    </source>
</evidence>
<dbReference type="PROSITE" id="PS51257">
    <property type="entry name" value="PROKAR_LIPOPROTEIN"/>
    <property type="match status" value="1"/>
</dbReference>
<name>A0AA37I2E8_XYLRU</name>
<gene>
    <name evidence="1" type="ORF">PRMUPPPA20_21250</name>
</gene>
<dbReference type="Proteomes" id="UP000887097">
    <property type="component" value="Unassembled WGS sequence"/>
</dbReference>
<dbReference type="EMBL" id="BPTT01000001">
    <property type="protein sequence ID" value="GJG34016.1"/>
    <property type="molecule type" value="Genomic_DNA"/>
</dbReference>
<evidence type="ECO:0000313" key="1">
    <source>
        <dbReference type="EMBL" id="GJG34016.1"/>
    </source>
</evidence>
<dbReference type="AlphaFoldDB" id="A0AA37I2E8"/>
<reference evidence="1" key="1">
    <citation type="submission" date="2021-08" db="EMBL/GenBank/DDBJ databases">
        <title>Prevotella lacticifex sp. nov., isolated from rumen of cow.</title>
        <authorList>
            <person name="Shinkai T."/>
            <person name="Ikeyama N."/>
            <person name="Kumagai M."/>
            <person name="Ohmori H."/>
            <person name="Sakamoto M."/>
            <person name="Ohkuma M."/>
            <person name="Mitsumori M."/>
        </authorList>
    </citation>
    <scope>NUCLEOTIDE SEQUENCE</scope>
    <source>
        <strain evidence="1">JCM 8259</strain>
    </source>
</reference>
<comment type="caution">
    <text evidence="1">The sequence shown here is derived from an EMBL/GenBank/DDBJ whole genome shotgun (WGS) entry which is preliminary data.</text>
</comment>
<dbReference type="GeneID" id="31501134"/>
<accession>A0AA37I2E8</accession>
<proteinExistence type="predicted"/>
<sequence>MRKLFLIISACLVISCEQVTEDQVSTPQMVKFYQESLALGTVAADSVQRFATKVDGYVTATPSAVSDPLYPDIMQNIRTASISITVPGFEDVEIHAEF</sequence>
<dbReference type="RefSeq" id="WP_013064294.1">
    <property type="nucleotide sequence ID" value="NZ_BPTT01000001.1"/>
</dbReference>
<protein>
    <recommendedName>
        <fullName evidence="3">Lipoprotein</fullName>
    </recommendedName>
</protein>
<organism evidence="1 2">
    <name type="scientific">Xylanibacter ruminicola</name>
    <name type="common">Prevotella ruminicola</name>
    <dbReference type="NCBI Taxonomy" id="839"/>
    <lineage>
        <taxon>Bacteria</taxon>
        <taxon>Pseudomonadati</taxon>
        <taxon>Bacteroidota</taxon>
        <taxon>Bacteroidia</taxon>
        <taxon>Bacteroidales</taxon>
        <taxon>Prevotellaceae</taxon>
        <taxon>Xylanibacter</taxon>
    </lineage>
</organism>
<evidence type="ECO:0008006" key="3">
    <source>
        <dbReference type="Google" id="ProtNLM"/>
    </source>
</evidence>